<evidence type="ECO:0000313" key="2">
    <source>
        <dbReference type="Proteomes" id="UP000053558"/>
    </source>
</evidence>
<dbReference type="GeneID" id="19206454"/>
<dbReference type="EMBL" id="JH711703">
    <property type="protein sequence ID" value="EIW73773.1"/>
    <property type="molecule type" value="Genomic_DNA"/>
</dbReference>
<dbReference type="KEGG" id="cput:CONPUDRAFT_170439"/>
<dbReference type="RefSeq" id="XP_007776050.1">
    <property type="nucleotide sequence ID" value="XM_007777860.1"/>
</dbReference>
<name>R7SC97_CONPW</name>
<proteinExistence type="predicted"/>
<dbReference type="Proteomes" id="UP000053558">
    <property type="component" value="Unassembled WGS sequence"/>
</dbReference>
<reference evidence="2" key="1">
    <citation type="journal article" date="2012" name="Science">
        <title>The Paleozoic origin of enzymatic lignin decomposition reconstructed from 31 fungal genomes.</title>
        <authorList>
            <person name="Floudas D."/>
            <person name="Binder M."/>
            <person name="Riley R."/>
            <person name="Barry K."/>
            <person name="Blanchette R.A."/>
            <person name="Henrissat B."/>
            <person name="Martinez A.T."/>
            <person name="Otillar R."/>
            <person name="Spatafora J.W."/>
            <person name="Yadav J.S."/>
            <person name="Aerts A."/>
            <person name="Benoit I."/>
            <person name="Boyd A."/>
            <person name="Carlson A."/>
            <person name="Copeland A."/>
            <person name="Coutinho P.M."/>
            <person name="de Vries R.P."/>
            <person name="Ferreira P."/>
            <person name="Findley K."/>
            <person name="Foster B."/>
            <person name="Gaskell J."/>
            <person name="Glotzer D."/>
            <person name="Gorecki P."/>
            <person name="Heitman J."/>
            <person name="Hesse C."/>
            <person name="Hori C."/>
            <person name="Igarashi K."/>
            <person name="Jurgens J.A."/>
            <person name="Kallen N."/>
            <person name="Kersten P."/>
            <person name="Kohler A."/>
            <person name="Kuees U."/>
            <person name="Kumar T.K.A."/>
            <person name="Kuo A."/>
            <person name="LaButti K."/>
            <person name="Larrondo L.F."/>
            <person name="Lindquist E."/>
            <person name="Ling A."/>
            <person name="Lombard V."/>
            <person name="Lucas S."/>
            <person name="Lundell T."/>
            <person name="Martin R."/>
            <person name="McLaughlin D.J."/>
            <person name="Morgenstern I."/>
            <person name="Morin E."/>
            <person name="Murat C."/>
            <person name="Nagy L.G."/>
            <person name="Nolan M."/>
            <person name="Ohm R.A."/>
            <person name="Patyshakuliyeva A."/>
            <person name="Rokas A."/>
            <person name="Ruiz-Duenas F.J."/>
            <person name="Sabat G."/>
            <person name="Salamov A."/>
            <person name="Samejima M."/>
            <person name="Schmutz J."/>
            <person name="Slot J.C."/>
            <person name="St John F."/>
            <person name="Stenlid J."/>
            <person name="Sun H."/>
            <person name="Sun S."/>
            <person name="Syed K."/>
            <person name="Tsang A."/>
            <person name="Wiebenga A."/>
            <person name="Young D."/>
            <person name="Pisabarro A."/>
            <person name="Eastwood D.C."/>
            <person name="Martin F."/>
            <person name="Cullen D."/>
            <person name="Grigoriev I.V."/>
            <person name="Hibbett D.S."/>
        </authorList>
    </citation>
    <scope>NUCLEOTIDE SEQUENCE [LARGE SCALE GENOMIC DNA]</scope>
    <source>
        <strain evidence="2">RWD-64-598 SS2</strain>
    </source>
</reference>
<keyword evidence="2" id="KW-1185">Reference proteome</keyword>
<protein>
    <submittedName>
        <fullName evidence="1">Uncharacterized protein</fullName>
    </submittedName>
</protein>
<organism evidence="1 2">
    <name type="scientific">Coniophora puteana (strain RWD-64-598)</name>
    <name type="common">Brown rot fungus</name>
    <dbReference type="NCBI Taxonomy" id="741705"/>
    <lineage>
        <taxon>Eukaryota</taxon>
        <taxon>Fungi</taxon>
        <taxon>Dikarya</taxon>
        <taxon>Basidiomycota</taxon>
        <taxon>Agaricomycotina</taxon>
        <taxon>Agaricomycetes</taxon>
        <taxon>Agaricomycetidae</taxon>
        <taxon>Boletales</taxon>
        <taxon>Coniophorineae</taxon>
        <taxon>Coniophoraceae</taxon>
        <taxon>Coniophora</taxon>
    </lineage>
</organism>
<evidence type="ECO:0000313" key="1">
    <source>
        <dbReference type="EMBL" id="EIW73773.1"/>
    </source>
</evidence>
<accession>R7SC97</accession>
<sequence>MYPGYIQLASHLPMRTHRRNFSDIFRRYITIAPRWRTLQSHALMAASTSNIPVHSSVLTGGAPALPAPPFFLATALSIAAGSITVSGHSTISSMPSSSSNQAGTSEIEQALLARLAGGNGLSLTEWTGLVEECTRCKKRFAATSLRGHIKEGVRGLCGRKGHGCWDLVSGPSPVIGVVTIDHKLVPVHYP</sequence>
<gene>
    <name evidence="1" type="ORF">CONPUDRAFT_170439</name>
</gene>
<dbReference type="AlphaFoldDB" id="R7SC97"/>